<gene>
    <name evidence="2" type="ORF">Plil01_001162200</name>
</gene>
<keyword evidence="3" id="KW-1185">Reference proteome</keyword>
<accession>A0A9W6U7Y5</accession>
<proteinExistence type="predicted"/>
<dbReference type="OrthoDB" id="128143at2759"/>
<organism evidence="2 3">
    <name type="scientific">Phytophthora lilii</name>
    <dbReference type="NCBI Taxonomy" id="2077276"/>
    <lineage>
        <taxon>Eukaryota</taxon>
        <taxon>Sar</taxon>
        <taxon>Stramenopiles</taxon>
        <taxon>Oomycota</taxon>
        <taxon>Peronosporomycetes</taxon>
        <taxon>Peronosporales</taxon>
        <taxon>Peronosporaceae</taxon>
        <taxon>Phytophthora</taxon>
    </lineage>
</organism>
<comment type="caution">
    <text evidence="2">The sequence shown here is derived from an EMBL/GenBank/DDBJ whole genome shotgun (WGS) entry which is preliminary data.</text>
</comment>
<sequence length="237" mass="26580">MEDVFDSGRRSYDEEVVVELRDEDATDQESSSEDEIEESAAPHQDFEPGSKRHQRTQSLEEAVEIPRTKRQSRPQTLDEMSATASREEEFEAAYVVDSVGEMPTTFKSAMEYSNAAKWKEACDSEVDSLRKNKRGRWCRCRKVGRQSAVGGCSGSRKTKLERSSGSRRDWWPTILAEIRCRLQRNICPGGEVHVDQNFSQSGGQVQLDGAPDGCQDGVPERTTGRRHLHGAVGRLNG</sequence>
<dbReference type="EMBL" id="BSXW01000674">
    <property type="protein sequence ID" value="GMF27727.1"/>
    <property type="molecule type" value="Genomic_DNA"/>
</dbReference>
<dbReference type="Proteomes" id="UP001165083">
    <property type="component" value="Unassembled WGS sequence"/>
</dbReference>
<name>A0A9W6U7Y5_9STRA</name>
<feature type="compositionally biased region" description="Acidic residues" evidence="1">
    <location>
        <begin position="14"/>
        <end position="38"/>
    </location>
</feature>
<reference evidence="2" key="1">
    <citation type="submission" date="2023-04" db="EMBL/GenBank/DDBJ databases">
        <title>Phytophthora lilii NBRC 32176.</title>
        <authorList>
            <person name="Ichikawa N."/>
            <person name="Sato H."/>
            <person name="Tonouchi N."/>
        </authorList>
    </citation>
    <scope>NUCLEOTIDE SEQUENCE</scope>
    <source>
        <strain evidence="2">NBRC 32176</strain>
    </source>
</reference>
<feature type="region of interest" description="Disordered" evidence="1">
    <location>
        <begin position="1"/>
        <end position="85"/>
    </location>
</feature>
<dbReference type="AlphaFoldDB" id="A0A9W6U7Y5"/>
<evidence type="ECO:0000313" key="3">
    <source>
        <dbReference type="Proteomes" id="UP001165083"/>
    </source>
</evidence>
<evidence type="ECO:0000313" key="2">
    <source>
        <dbReference type="EMBL" id="GMF27727.1"/>
    </source>
</evidence>
<feature type="compositionally biased region" description="Basic and acidic residues" evidence="1">
    <location>
        <begin position="1"/>
        <end position="13"/>
    </location>
</feature>
<protein>
    <submittedName>
        <fullName evidence="2">Unnamed protein product</fullName>
    </submittedName>
</protein>
<evidence type="ECO:0000256" key="1">
    <source>
        <dbReference type="SAM" id="MobiDB-lite"/>
    </source>
</evidence>